<evidence type="ECO:0000256" key="4">
    <source>
        <dbReference type="ARBA" id="ARBA00005524"/>
    </source>
</evidence>
<dbReference type="PANTHER" id="PTHR31209:SF0">
    <property type="entry name" value="METALLOENZYME DOMAIN-CONTAINING PROTEIN"/>
    <property type="match status" value="1"/>
</dbReference>
<dbReference type="Pfam" id="PF10143">
    <property type="entry name" value="PhosphMutase"/>
    <property type="match status" value="1"/>
</dbReference>
<dbReference type="CDD" id="cd16011">
    <property type="entry name" value="iPGM_like"/>
    <property type="match status" value="1"/>
</dbReference>
<dbReference type="PANTHER" id="PTHR31209">
    <property type="entry name" value="COFACTOR-INDEPENDENT PHOSPHOGLYCERATE MUTASE"/>
    <property type="match status" value="1"/>
</dbReference>
<evidence type="ECO:0000256" key="2">
    <source>
        <dbReference type="ARBA" id="ARBA00002315"/>
    </source>
</evidence>
<evidence type="ECO:0000256" key="1">
    <source>
        <dbReference type="ARBA" id="ARBA00000370"/>
    </source>
</evidence>
<dbReference type="PIRSF" id="PIRSF006392">
    <property type="entry name" value="IPGAM_arch"/>
    <property type="match status" value="1"/>
</dbReference>
<dbReference type="GO" id="GO:0046872">
    <property type="term" value="F:metal ion binding"/>
    <property type="evidence" value="ECO:0007669"/>
    <property type="project" value="InterPro"/>
</dbReference>
<dbReference type="InterPro" id="IPR042253">
    <property type="entry name" value="Pglycerate_mutase_ApgM_sf"/>
</dbReference>
<dbReference type="Gene3D" id="3.30.70.2130">
    <property type="entry name" value="Metalloenzyme domain"/>
    <property type="match status" value="1"/>
</dbReference>
<comment type="catalytic activity">
    <reaction evidence="1">
        <text>(2R)-2-phosphoglycerate = (2R)-3-phosphoglycerate</text>
        <dbReference type="Rhea" id="RHEA:15901"/>
        <dbReference type="ChEBI" id="CHEBI:58272"/>
        <dbReference type="ChEBI" id="CHEBI:58289"/>
        <dbReference type="EC" id="5.4.2.12"/>
    </reaction>
</comment>
<dbReference type="Gene3D" id="3.40.720.10">
    <property type="entry name" value="Alkaline Phosphatase, subunit A"/>
    <property type="match status" value="2"/>
</dbReference>
<dbReference type="EC" id="5.4.2.12" evidence="7"/>
<dbReference type="NCBIfam" id="TIGR00306">
    <property type="entry name" value="apgM"/>
    <property type="match status" value="1"/>
</dbReference>
<evidence type="ECO:0000256" key="5">
    <source>
        <dbReference type="ARBA" id="ARBA00023152"/>
    </source>
</evidence>
<keyword evidence="5" id="KW-0324">Glycolysis</keyword>
<dbReference type="GO" id="GO:0006096">
    <property type="term" value="P:glycolytic process"/>
    <property type="evidence" value="ECO:0007669"/>
    <property type="project" value="UniProtKB-KW"/>
</dbReference>
<comment type="pathway">
    <text evidence="3">Carbohydrate degradation.</text>
</comment>
<organism evidence="7">
    <name type="scientific">hydrothermal vent metagenome</name>
    <dbReference type="NCBI Taxonomy" id="652676"/>
    <lineage>
        <taxon>unclassified sequences</taxon>
        <taxon>metagenomes</taxon>
        <taxon>ecological metagenomes</taxon>
    </lineage>
</organism>
<dbReference type="AlphaFoldDB" id="A0A3B0V5Q1"/>
<dbReference type="SUPFAM" id="SSF53649">
    <property type="entry name" value="Alkaline phosphatase-like"/>
    <property type="match status" value="1"/>
</dbReference>
<protein>
    <submittedName>
        <fullName evidence="7">Phosphoglycerate mutase (2,3-diphosphoglycerate-independent), archaeal type</fullName>
        <ecNumber evidence="7">5.4.2.12</ecNumber>
    </submittedName>
</protein>
<sequence>MTTRCIVILLDGLGDRSSPVLGHKTPLQAARTPNLDALAALGANGLFHADRPGVSLPSENAHFSMFGYRQEEFPGRGLLEALGAGIEINPDEVYVLAHFINAEEAGNTLYVKQHRPRVSADEARALVRAVRRYETDDIRFVFRQTKGLDGILALSGMVSPRITDTDPIQVDCPMMSAAPWQSAAGEREAVVTAGALNSYLSWCYRTLGDLAGNRDRQRRNRLPVNAVVTQRAGRWKDVESFSSRWGLRGLSISSGLVFWGLAAFLGLETCKVRDSDEPGADLAGRLDQAFSLAGDYEFIHVHTKAPDVAAHTKDPRRKVEVIEALDRGLAAAVDRAGDGETVLIITSDHSTPSNGPLIHSGEPVPIMVTGPGMRRDQVRHFDEIHCAAGALGQVYGADFMPMVLNFLDMAKLKGLMDTAVDQPYWPGRRSPFRLDNEKGK</sequence>
<gene>
    <name evidence="7" type="ORF">MNBD_DELTA04-1678</name>
</gene>
<feature type="domain" description="Metalloenzyme" evidence="6">
    <location>
        <begin position="4"/>
        <end position="404"/>
    </location>
</feature>
<dbReference type="Pfam" id="PF01676">
    <property type="entry name" value="Metalloenzyme"/>
    <property type="match status" value="1"/>
</dbReference>
<evidence type="ECO:0000259" key="6">
    <source>
        <dbReference type="Pfam" id="PF01676"/>
    </source>
</evidence>
<comment type="similarity">
    <text evidence="4">Belongs to the BPG-independent phosphoglycerate mutase family. A-PGAM subfamily.</text>
</comment>
<comment type="function">
    <text evidence="2">Catalyzes the interconversion of 2-phosphoglycerate and 3-phosphoglycerate.</text>
</comment>
<dbReference type="InterPro" id="IPR006124">
    <property type="entry name" value="Metalloenzyme"/>
</dbReference>
<name>A0A3B0V5Q1_9ZZZZ</name>
<accession>A0A3B0V5Q1</accession>
<dbReference type="InterPro" id="IPR017850">
    <property type="entry name" value="Alkaline_phosphatase_core_sf"/>
</dbReference>
<reference evidence="7" key="1">
    <citation type="submission" date="2018-06" db="EMBL/GenBank/DDBJ databases">
        <authorList>
            <person name="Zhirakovskaya E."/>
        </authorList>
    </citation>
    <scope>NUCLEOTIDE SEQUENCE</scope>
</reference>
<evidence type="ECO:0000313" key="7">
    <source>
        <dbReference type="EMBL" id="VAW38291.1"/>
    </source>
</evidence>
<evidence type="ECO:0000256" key="3">
    <source>
        <dbReference type="ARBA" id="ARBA00004921"/>
    </source>
</evidence>
<proteinExistence type="inferred from homology"/>
<dbReference type="EMBL" id="UOEY01000058">
    <property type="protein sequence ID" value="VAW38291.1"/>
    <property type="molecule type" value="Genomic_DNA"/>
</dbReference>
<dbReference type="GO" id="GO:0004619">
    <property type="term" value="F:phosphoglycerate mutase activity"/>
    <property type="evidence" value="ECO:0007669"/>
    <property type="project" value="UniProtKB-EC"/>
</dbReference>
<dbReference type="InterPro" id="IPR004456">
    <property type="entry name" value="Pglycerate_mutase_ApgM"/>
</dbReference>
<keyword evidence="7" id="KW-0413">Isomerase</keyword>